<dbReference type="EMBL" id="JAGKQH010000006">
    <property type="protein sequence ID" value="KAG6596428.1"/>
    <property type="molecule type" value="Genomic_DNA"/>
</dbReference>
<keyword evidence="2 3" id="KW-0802">TPR repeat</keyword>
<evidence type="ECO:0000256" key="1">
    <source>
        <dbReference type="ARBA" id="ARBA00022737"/>
    </source>
</evidence>
<dbReference type="PANTHER" id="PTHR44943:SF8">
    <property type="entry name" value="TPR REPEAT-CONTAINING PROTEIN MJ0263"/>
    <property type="match status" value="1"/>
</dbReference>
<organism evidence="4 5">
    <name type="scientific">Cucurbita argyrosperma subsp. sororia</name>
    <dbReference type="NCBI Taxonomy" id="37648"/>
    <lineage>
        <taxon>Eukaryota</taxon>
        <taxon>Viridiplantae</taxon>
        <taxon>Streptophyta</taxon>
        <taxon>Embryophyta</taxon>
        <taxon>Tracheophyta</taxon>
        <taxon>Spermatophyta</taxon>
        <taxon>Magnoliopsida</taxon>
        <taxon>eudicotyledons</taxon>
        <taxon>Gunneridae</taxon>
        <taxon>Pentapetalae</taxon>
        <taxon>rosids</taxon>
        <taxon>fabids</taxon>
        <taxon>Cucurbitales</taxon>
        <taxon>Cucurbitaceae</taxon>
        <taxon>Cucurbiteae</taxon>
        <taxon>Cucurbita</taxon>
    </lineage>
</organism>
<comment type="caution">
    <text evidence="4">The sequence shown here is derived from an EMBL/GenBank/DDBJ whole genome shotgun (WGS) entry which is preliminary data.</text>
</comment>
<keyword evidence="1" id="KW-0677">Repeat</keyword>
<dbReference type="SMART" id="SM00028">
    <property type="entry name" value="TPR"/>
    <property type="match status" value="4"/>
</dbReference>
<feature type="repeat" description="TPR" evidence="3">
    <location>
        <begin position="204"/>
        <end position="237"/>
    </location>
</feature>
<evidence type="ECO:0000313" key="5">
    <source>
        <dbReference type="Proteomes" id="UP000685013"/>
    </source>
</evidence>
<sequence>MMAHFAFSDKRRRRRCTYADFCTLVVVVLRFLPLLRDQGFGFPLVTSHFSSPDAMDSLGKLQHCHQSLHLLVNGVPWISKPISYLSIRTPLPVPSSSSLYKSSSVRALKRSPSLSFDSFCQAPRRRGPSLPQILDPISSSILKTTCVTFAAAAATLFFMRFCGKPTIAAPIPPPTVESVKESTDGEEDKERALEEQLVHNPNDVEALGSLMEVRVKARKFPEAIKILDRLIELEPDDLEWLVLKANVYIHIGDSELARKEFERILLKDPFQAEAYHGLVMLTETSDTDSLKAILNRVEGALEHCKKLKGKSEERDFKLLIAQIKVMEGSYSEALKDYQELEREEPRDFRPYLCQGILYTLLKKNDEAEKQFEIFRRLVPKNHPYKEYFDENMFSTKHFVQQIERDASTSNH</sequence>
<keyword evidence="5" id="KW-1185">Reference proteome</keyword>
<dbReference type="Pfam" id="PF14559">
    <property type="entry name" value="TPR_19"/>
    <property type="match status" value="1"/>
</dbReference>
<dbReference type="InterPro" id="IPR051685">
    <property type="entry name" value="Ycf3/AcsC/BcsC/TPR_MFPF"/>
</dbReference>
<evidence type="ECO:0000313" key="4">
    <source>
        <dbReference type="EMBL" id="KAG6596428.1"/>
    </source>
</evidence>
<dbReference type="Proteomes" id="UP000685013">
    <property type="component" value="Chromosome 6"/>
</dbReference>
<name>A0AAV6NH01_9ROSI</name>
<evidence type="ECO:0000256" key="3">
    <source>
        <dbReference type="PROSITE-ProRule" id="PRU00339"/>
    </source>
</evidence>
<reference evidence="4 5" key="1">
    <citation type="journal article" date="2021" name="Hortic Res">
        <title>The domestication of Cucurbita argyrosperma as revealed by the genome of its wild relative.</title>
        <authorList>
            <person name="Barrera-Redondo J."/>
            <person name="Sanchez-de la Vega G."/>
            <person name="Aguirre-Liguori J.A."/>
            <person name="Castellanos-Morales G."/>
            <person name="Gutierrez-Guerrero Y.T."/>
            <person name="Aguirre-Dugua X."/>
            <person name="Aguirre-Planter E."/>
            <person name="Tenaillon M.I."/>
            <person name="Lira-Saade R."/>
            <person name="Eguiarte L.E."/>
        </authorList>
    </citation>
    <scope>NUCLEOTIDE SEQUENCE [LARGE SCALE GENOMIC DNA]</scope>
    <source>
        <strain evidence="4">JBR-2021</strain>
    </source>
</reference>
<dbReference type="PROSITE" id="PS50005">
    <property type="entry name" value="TPR"/>
    <property type="match status" value="1"/>
</dbReference>
<accession>A0AAV6NH01</accession>
<dbReference type="PANTHER" id="PTHR44943">
    <property type="entry name" value="CELLULOSE SYNTHASE OPERON PROTEIN C"/>
    <property type="match status" value="1"/>
</dbReference>
<dbReference type="InterPro" id="IPR019734">
    <property type="entry name" value="TPR_rpt"/>
</dbReference>
<gene>
    <name evidence="4" type="primary">SG1</name>
    <name evidence="4" type="ORF">SDJN03_09608</name>
</gene>
<protein>
    <submittedName>
        <fullName evidence="4">Protein SLOW GREEN 1, chloroplastic</fullName>
    </submittedName>
</protein>
<dbReference type="AlphaFoldDB" id="A0AAV6NH01"/>
<evidence type="ECO:0000256" key="2">
    <source>
        <dbReference type="ARBA" id="ARBA00022803"/>
    </source>
</evidence>
<feature type="non-terminal residue" evidence="4">
    <location>
        <position position="1"/>
    </location>
</feature>
<proteinExistence type="predicted"/>